<dbReference type="EC" id="2.7.2.3" evidence="3"/>
<dbReference type="GO" id="GO:0043531">
    <property type="term" value="F:ADP binding"/>
    <property type="evidence" value="ECO:0007669"/>
    <property type="project" value="TreeGrafter"/>
</dbReference>
<dbReference type="PIRSF" id="PIRSF000724">
    <property type="entry name" value="Pgk"/>
    <property type="match status" value="1"/>
</dbReference>
<dbReference type="SUPFAM" id="SSF53748">
    <property type="entry name" value="Phosphoglycerate kinase"/>
    <property type="match status" value="1"/>
</dbReference>
<evidence type="ECO:0000313" key="8">
    <source>
        <dbReference type="EMBL" id="KKN87600.1"/>
    </source>
</evidence>
<sequence>MKTVKDFDFKNKRVLVRCDFNVPLDKQENILDDLRIKAIIPTVKYLLKKGAKIILMGHLGRPDGKVVEELRLDPIAVRLSELLFLSVKKLEDCVGKIVETEIEKMKPGEAILLENVQFHPGERKNDLEFAKTLAGYADIFIMEAFGQAHRDYASIASISKYIPSGAGILLEREINNLEKLLEDPSRPLVAIVGGKKVKTKTKLIDKISENADFVLIGGLIQKELEEKNIKLKYPEKIIKPVDKIGGGQDIGPETIKLFQEKISLAKTIFWNGPLGRIEEKSFSKGTEEIAKAIAQSRAFSVAGGRETVEFIGKLDLTSKFTHVSTGGGAMLTFLSGEKLPGIEALK</sequence>
<organism evidence="8">
    <name type="scientific">marine sediment metagenome</name>
    <dbReference type="NCBI Taxonomy" id="412755"/>
    <lineage>
        <taxon>unclassified sequences</taxon>
        <taxon>metagenomes</taxon>
        <taxon>ecological metagenomes</taxon>
    </lineage>
</organism>
<evidence type="ECO:0000256" key="6">
    <source>
        <dbReference type="ARBA" id="ARBA00022777"/>
    </source>
</evidence>
<dbReference type="PANTHER" id="PTHR11406">
    <property type="entry name" value="PHOSPHOGLYCERATE KINASE"/>
    <property type="match status" value="1"/>
</dbReference>
<evidence type="ECO:0000256" key="3">
    <source>
        <dbReference type="ARBA" id="ARBA00013061"/>
    </source>
</evidence>
<dbReference type="PANTHER" id="PTHR11406:SF23">
    <property type="entry name" value="PHOSPHOGLYCERATE KINASE 1, CHLOROPLASTIC-RELATED"/>
    <property type="match status" value="1"/>
</dbReference>
<dbReference type="GO" id="GO:0005829">
    <property type="term" value="C:cytosol"/>
    <property type="evidence" value="ECO:0007669"/>
    <property type="project" value="TreeGrafter"/>
</dbReference>
<dbReference type="PROSITE" id="PS00111">
    <property type="entry name" value="PGLYCERATE_KINASE"/>
    <property type="match status" value="1"/>
</dbReference>
<evidence type="ECO:0000256" key="2">
    <source>
        <dbReference type="ARBA" id="ARBA00008982"/>
    </source>
</evidence>
<dbReference type="AlphaFoldDB" id="A0A0F9U2X4"/>
<reference evidence="8" key="1">
    <citation type="journal article" date="2015" name="Nature">
        <title>Complex archaea that bridge the gap between prokaryotes and eukaryotes.</title>
        <authorList>
            <person name="Spang A."/>
            <person name="Saw J.H."/>
            <person name="Jorgensen S.L."/>
            <person name="Zaremba-Niedzwiedzka K."/>
            <person name="Martijn J."/>
            <person name="Lind A.E."/>
            <person name="van Eijk R."/>
            <person name="Schleper C."/>
            <person name="Guy L."/>
            <person name="Ettema T.J."/>
        </authorList>
    </citation>
    <scope>NUCLEOTIDE SEQUENCE</scope>
</reference>
<comment type="catalytic activity">
    <reaction evidence="1">
        <text>(2R)-3-phosphoglycerate + ATP = (2R)-3-phospho-glyceroyl phosphate + ADP</text>
        <dbReference type="Rhea" id="RHEA:14801"/>
        <dbReference type="ChEBI" id="CHEBI:30616"/>
        <dbReference type="ChEBI" id="CHEBI:57604"/>
        <dbReference type="ChEBI" id="CHEBI:58272"/>
        <dbReference type="ChEBI" id="CHEBI:456216"/>
        <dbReference type="EC" id="2.7.2.3"/>
    </reaction>
</comment>
<dbReference type="Pfam" id="PF00162">
    <property type="entry name" value="PGK"/>
    <property type="match status" value="2"/>
</dbReference>
<protein>
    <recommendedName>
        <fullName evidence="3">phosphoglycerate kinase</fullName>
        <ecNumber evidence="3">2.7.2.3</ecNumber>
    </recommendedName>
</protein>
<comment type="caution">
    <text evidence="8">The sequence shown here is derived from an EMBL/GenBank/DDBJ whole genome shotgun (WGS) entry which is preliminary data.</text>
</comment>
<accession>A0A0F9U2X4</accession>
<gene>
    <name evidence="8" type="ORF">LCGC14_0256410</name>
</gene>
<dbReference type="GO" id="GO:0004618">
    <property type="term" value="F:phosphoglycerate kinase activity"/>
    <property type="evidence" value="ECO:0007669"/>
    <property type="project" value="UniProtKB-EC"/>
</dbReference>
<dbReference type="InterPro" id="IPR015911">
    <property type="entry name" value="Phosphoglycerate_kinase_CS"/>
</dbReference>
<dbReference type="EMBL" id="LAZR01000136">
    <property type="protein sequence ID" value="KKN87600.1"/>
    <property type="molecule type" value="Genomic_DNA"/>
</dbReference>
<dbReference type="InterPro" id="IPR036043">
    <property type="entry name" value="Phosphoglycerate_kinase_sf"/>
</dbReference>
<keyword evidence="6" id="KW-0418">Kinase</keyword>
<dbReference type="GO" id="GO:0006096">
    <property type="term" value="P:glycolytic process"/>
    <property type="evidence" value="ECO:0007669"/>
    <property type="project" value="InterPro"/>
</dbReference>
<proteinExistence type="inferred from homology"/>
<evidence type="ECO:0000256" key="1">
    <source>
        <dbReference type="ARBA" id="ARBA00000642"/>
    </source>
</evidence>
<dbReference type="GO" id="GO:0006094">
    <property type="term" value="P:gluconeogenesis"/>
    <property type="evidence" value="ECO:0007669"/>
    <property type="project" value="TreeGrafter"/>
</dbReference>
<name>A0A0F9U2X4_9ZZZZ</name>
<dbReference type="FunFam" id="3.40.50.1260:FF:000006">
    <property type="entry name" value="Phosphoglycerate kinase"/>
    <property type="match status" value="1"/>
</dbReference>
<keyword evidence="5" id="KW-0547">Nucleotide-binding</keyword>
<dbReference type="InterPro" id="IPR001576">
    <property type="entry name" value="Phosphoglycerate_kinase"/>
</dbReference>
<dbReference type="Gene3D" id="3.40.50.1260">
    <property type="entry name" value="Phosphoglycerate kinase, N-terminal domain"/>
    <property type="match status" value="3"/>
</dbReference>
<dbReference type="InterPro" id="IPR015824">
    <property type="entry name" value="Phosphoglycerate_kinase_N"/>
</dbReference>
<evidence type="ECO:0000256" key="7">
    <source>
        <dbReference type="ARBA" id="ARBA00022840"/>
    </source>
</evidence>
<evidence type="ECO:0000256" key="5">
    <source>
        <dbReference type="ARBA" id="ARBA00022741"/>
    </source>
</evidence>
<keyword evidence="7" id="KW-0067">ATP-binding</keyword>
<keyword evidence="4" id="KW-0808">Transferase</keyword>
<comment type="similarity">
    <text evidence="2">Belongs to the phosphoglycerate kinase family.</text>
</comment>
<dbReference type="PRINTS" id="PR00477">
    <property type="entry name" value="PHGLYCKINASE"/>
</dbReference>
<evidence type="ECO:0000256" key="4">
    <source>
        <dbReference type="ARBA" id="ARBA00022679"/>
    </source>
</evidence>
<dbReference type="GO" id="GO:0005524">
    <property type="term" value="F:ATP binding"/>
    <property type="evidence" value="ECO:0007669"/>
    <property type="project" value="UniProtKB-KW"/>
</dbReference>